<proteinExistence type="predicted"/>
<comment type="caution">
    <text evidence="2">The sequence shown here is derived from an EMBL/GenBank/DDBJ whole genome shotgun (WGS) entry which is preliminary data.</text>
</comment>
<keyword evidence="3" id="KW-1185">Reference proteome</keyword>
<protein>
    <submittedName>
        <fullName evidence="2">Uncharacterized protein</fullName>
    </submittedName>
</protein>
<dbReference type="AlphaFoldDB" id="A0A1M2VXV3"/>
<evidence type="ECO:0000313" key="2">
    <source>
        <dbReference type="EMBL" id="OJT12425.1"/>
    </source>
</evidence>
<evidence type="ECO:0000313" key="3">
    <source>
        <dbReference type="Proteomes" id="UP000184267"/>
    </source>
</evidence>
<dbReference type="EMBL" id="MNAD01000488">
    <property type="protein sequence ID" value="OJT12425.1"/>
    <property type="molecule type" value="Genomic_DNA"/>
</dbReference>
<dbReference type="Proteomes" id="UP000184267">
    <property type="component" value="Unassembled WGS sequence"/>
</dbReference>
<name>A0A1M2VXV3_TRAPU</name>
<accession>A0A1M2VXV3</accession>
<organism evidence="2 3">
    <name type="scientific">Trametes pubescens</name>
    <name type="common">White-rot fungus</name>
    <dbReference type="NCBI Taxonomy" id="154538"/>
    <lineage>
        <taxon>Eukaryota</taxon>
        <taxon>Fungi</taxon>
        <taxon>Dikarya</taxon>
        <taxon>Basidiomycota</taxon>
        <taxon>Agaricomycotina</taxon>
        <taxon>Agaricomycetes</taxon>
        <taxon>Polyporales</taxon>
        <taxon>Polyporaceae</taxon>
        <taxon>Trametes</taxon>
    </lineage>
</organism>
<feature type="compositionally biased region" description="Polar residues" evidence="1">
    <location>
        <begin position="233"/>
        <end position="243"/>
    </location>
</feature>
<gene>
    <name evidence="2" type="ORF">TRAPUB_11014</name>
</gene>
<evidence type="ECO:0000256" key="1">
    <source>
        <dbReference type="SAM" id="MobiDB-lite"/>
    </source>
</evidence>
<reference evidence="2 3" key="1">
    <citation type="submission" date="2016-10" db="EMBL/GenBank/DDBJ databases">
        <title>Genome sequence of the basidiomycete white-rot fungus Trametes pubescens.</title>
        <authorList>
            <person name="Makela M.R."/>
            <person name="Granchi Z."/>
            <person name="Peng M."/>
            <person name="De Vries R.P."/>
            <person name="Grigoriev I."/>
            <person name="Riley R."/>
            <person name="Hilden K."/>
        </authorList>
    </citation>
    <scope>NUCLEOTIDE SEQUENCE [LARGE SCALE GENOMIC DNA]</scope>
    <source>
        <strain evidence="2 3">FBCC735</strain>
    </source>
</reference>
<sequence length="337" mass="36609">MIPPPIPRVSPVPLPACSCCDGVEEIRPRSSTEELIHKIDHAIEFNVTPECVDSPELREWMSPPADSLSRFQSSFSPSGSPILLSEASSSFGLSDTDAANSVVYTGSFNSRDSPPLFKHGSHYTLGHSPLSQHHYSDHVPRSWQSHPSFISPDMPTPRMENALGLFDAQIPYSITAGNASPHVPARFDVVPVRSRYVHDGTVGDVAEARSSGPVRHTSSSAARMSREPYPNPRTFQTLSSESPRLSDLGEGFVQLRLLPFDTPVGQPTALPSSPKLNMADSRRPISFHRDIDIPASSHTTKGCATQSPLLSGLSMLSLSEGSRRLIMEDGRVHIDGV</sequence>
<feature type="region of interest" description="Disordered" evidence="1">
    <location>
        <begin position="207"/>
        <end position="243"/>
    </location>
</feature>
<dbReference type="OrthoDB" id="10608497at2759"/>